<keyword evidence="2" id="KW-1185">Reference proteome</keyword>
<organism evidence="1 2">
    <name type="scientific">Rhizoclosmatium globosum</name>
    <dbReference type="NCBI Taxonomy" id="329046"/>
    <lineage>
        <taxon>Eukaryota</taxon>
        <taxon>Fungi</taxon>
        <taxon>Fungi incertae sedis</taxon>
        <taxon>Chytridiomycota</taxon>
        <taxon>Chytridiomycota incertae sedis</taxon>
        <taxon>Chytridiomycetes</taxon>
        <taxon>Chytridiales</taxon>
        <taxon>Chytriomycetaceae</taxon>
        <taxon>Rhizoclosmatium</taxon>
    </lineage>
</organism>
<comment type="caution">
    <text evidence="1">The sequence shown here is derived from an EMBL/GenBank/DDBJ whole genome shotgun (WGS) entry which is preliminary data.</text>
</comment>
<dbReference type="EMBL" id="MCGO01000009">
    <property type="protein sequence ID" value="ORY49428.1"/>
    <property type="molecule type" value="Genomic_DNA"/>
</dbReference>
<evidence type="ECO:0000313" key="2">
    <source>
        <dbReference type="Proteomes" id="UP000193642"/>
    </source>
</evidence>
<sequence length="194" mass="21595">MAKAQKVLSSSITLVRHQLGRVDADCTFGDDYSSRFILVDLYAQFERIYLNKNVPSAVKLAETLFDSIHQMHTAANTLARNGLVLAEYTKASREVNQLSAAVTKLETAAKSNPIEEVVQKLSEVYFKYEEASKVAQQKASNYNYTIASLQSELEHFQNYHSSQLLPVLNGYVASQLEAERDCLALAEAAIISLQ</sequence>
<dbReference type="OrthoDB" id="7464126at2759"/>
<accession>A0A1Y2CQW7</accession>
<dbReference type="Gene3D" id="1.20.1270.60">
    <property type="entry name" value="Arfaptin homology (AH) domain/BAR domain"/>
    <property type="match status" value="1"/>
</dbReference>
<dbReference type="AlphaFoldDB" id="A0A1Y2CQW7"/>
<dbReference type="Proteomes" id="UP000193642">
    <property type="component" value="Unassembled WGS sequence"/>
</dbReference>
<name>A0A1Y2CQW7_9FUNG</name>
<dbReference type="InterPro" id="IPR027267">
    <property type="entry name" value="AH/BAR_dom_sf"/>
</dbReference>
<gene>
    <name evidence="1" type="ORF">BCR33DRAFT_781699</name>
</gene>
<protein>
    <recommendedName>
        <fullName evidence="3">BAR domain-containing protein</fullName>
    </recommendedName>
</protein>
<proteinExistence type="predicted"/>
<evidence type="ECO:0008006" key="3">
    <source>
        <dbReference type="Google" id="ProtNLM"/>
    </source>
</evidence>
<reference evidence="1 2" key="1">
    <citation type="submission" date="2016-07" db="EMBL/GenBank/DDBJ databases">
        <title>Pervasive Adenine N6-methylation of Active Genes in Fungi.</title>
        <authorList>
            <consortium name="DOE Joint Genome Institute"/>
            <person name="Mondo S.J."/>
            <person name="Dannebaum R.O."/>
            <person name="Kuo R.C."/>
            <person name="Labutti K."/>
            <person name="Haridas S."/>
            <person name="Kuo A."/>
            <person name="Salamov A."/>
            <person name="Ahrendt S.R."/>
            <person name="Lipzen A."/>
            <person name="Sullivan W."/>
            <person name="Andreopoulos W.B."/>
            <person name="Clum A."/>
            <person name="Lindquist E."/>
            <person name="Daum C."/>
            <person name="Ramamoorthy G.K."/>
            <person name="Gryganskyi A."/>
            <person name="Culley D."/>
            <person name="Magnuson J.K."/>
            <person name="James T.Y."/>
            <person name="O'Malley M.A."/>
            <person name="Stajich J.E."/>
            <person name="Spatafora J.W."/>
            <person name="Visel A."/>
            <person name="Grigoriev I.V."/>
        </authorList>
    </citation>
    <scope>NUCLEOTIDE SEQUENCE [LARGE SCALE GENOMIC DNA]</scope>
    <source>
        <strain evidence="1 2">JEL800</strain>
    </source>
</reference>
<evidence type="ECO:0000313" key="1">
    <source>
        <dbReference type="EMBL" id="ORY49428.1"/>
    </source>
</evidence>